<dbReference type="Pfam" id="PF00583">
    <property type="entry name" value="Acetyltransf_1"/>
    <property type="match status" value="1"/>
</dbReference>
<evidence type="ECO:0000259" key="1">
    <source>
        <dbReference type="PROSITE" id="PS51186"/>
    </source>
</evidence>
<dbReference type="AlphaFoldDB" id="A0A919ITM8"/>
<evidence type="ECO:0000313" key="2">
    <source>
        <dbReference type="EMBL" id="GID70811.1"/>
    </source>
</evidence>
<comment type="caution">
    <text evidence="2">The sequence shown here is derived from an EMBL/GenBank/DDBJ whole genome shotgun (WGS) entry which is preliminary data.</text>
</comment>
<dbReference type="SUPFAM" id="SSF55729">
    <property type="entry name" value="Acyl-CoA N-acyltransferases (Nat)"/>
    <property type="match status" value="1"/>
</dbReference>
<reference evidence="2" key="1">
    <citation type="submission" date="2021-01" db="EMBL/GenBank/DDBJ databases">
        <title>Whole genome shotgun sequence of Actinoplanes cyaneus NBRC 14990.</title>
        <authorList>
            <person name="Komaki H."/>
            <person name="Tamura T."/>
        </authorList>
    </citation>
    <scope>NUCLEOTIDE SEQUENCE</scope>
    <source>
        <strain evidence="2">NBRC 14990</strain>
    </source>
</reference>
<proteinExistence type="predicted"/>
<name>A0A919ITM8_9ACTN</name>
<dbReference type="RefSeq" id="WP_203755118.1">
    <property type="nucleotide sequence ID" value="NZ_BAAAUC010000071.1"/>
</dbReference>
<keyword evidence="3" id="KW-1185">Reference proteome</keyword>
<dbReference type="InterPro" id="IPR000182">
    <property type="entry name" value="GNAT_dom"/>
</dbReference>
<gene>
    <name evidence="2" type="ORF">Acy02nite_86920</name>
</gene>
<accession>A0A919ITM8</accession>
<dbReference type="PROSITE" id="PS51186">
    <property type="entry name" value="GNAT"/>
    <property type="match status" value="1"/>
</dbReference>
<evidence type="ECO:0000313" key="3">
    <source>
        <dbReference type="Proteomes" id="UP000619479"/>
    </source>
</evidence>
<feature type="domain" description="N-acetyltransferase" evidence="1">
    <location>
        <begin position="85"/>
        <end position="228"/>
    </location>
</feature>
<dbReference type="EMBL" id="BOMH01000083">
    <property type="protein sequence ID" value="GID70811.1"/>
    <property type="molecule type" value="Genomic_DNA"/>
</dbReference>
<protein>
    <recommendedName>
        <fullName evidence="1">N-acetyltransferase domain-containing protein</fullName>
    </recommendedName>
</protein>
<dbReference type="CDD" id="cd04301">
    <property type="entry name" value="NAT_SF"/>
    <property type="match status" value="1"/>
</dbReference>
<dbReference type="InterPro" id="IPR016181">
    <property type="entry name" value="Acyl_CoA_acyltransferase"/>
</dbReference>
<dbReference type="Gene3D" id="3.40.630.30">
    <property type="match status" value="1"/>
</dbReference>
<dbReference type="GO" id="GO:0016747">
    <property type="term" value="F:acyltransferase activity, transferring groups other than amino-acyl groups"/>
    <property type="evidence" value="ECO:0007669"/>
    <property type="project" value="InterPro"/>
</dbReference>
<organism evidence="2 3">
    <name type="scientific">Actinoplanes cyaneus</name>
    <dbReference type="NCBI Taxonomy" id="52696"/>
    <lineage>
        <taxon>Bacteria</taxon>
        <taxon>Bacillati</taxon>
        <taxon>Actinomycetota</taxon>
        <taxon>Actinomycetes</taxon>
        <taxon>Micromonosporales</taxon>
        <taxon>Micromonosporaceae</taxon>
        <taxon>Actinoplanes</taxon>
    </lineage>
</organism>
<sequence length="228" mass="24026">MVDGDAGVPRELLDAWVEAWAISRGAPAPVAVPGGWWIQVGLPGHRLRYVLREPDHELLVHLGEEQGSPGAWIKMTGDPARLHAALPAPWEPAETGHLMTIELRSMPVPPAPASVTSPAVPAGYTLRLGDSSAEVLDAGGRTAASAKLVTVGTVAMIDQVETVPAHRRRGLGSVVMRALAEHARSLGAETGVLVATDQGRHLYRSLGWTVRAPFPAARVPEPADEGSA</sequence>
<dbReference type="Proteomes" id="UP000619479">
    <property type="component" value="Unassembled WGS sequence"/>
</dbReference>